<dbReference type="RefSeq" id="XP_056689290.1">
    <property type="nucleotide sequence ID" value="XM_056833312.1"/>
</dbReference>
<proteinExistence type="predicted"/>
<reference evidence="3" key="2">
    <citation type="submission" date="2025-08" db="UniProtKB">
        <authorList>
            <consortium name="RefSeq"/>
        </authorList>
    </citation>
    <scope>IDENTIFICATION</scope>
    <source>
        <tissue evidence="3">Leaf</tissue>
    </source>
</reference>
<evidence type="ECO:0000313" key="2">
    <source>
        <dbReference type="Proteomes" id="UP000813463"/>
    </source>
</evidence>
<dbReference type="GeneID" id="130463993"/>
<feature type="compositionally biased region" description="Polar residues" evidence="1">
    <location>
        <begin position="19"/>
        <end position="33"/>
    </location>
</feature>
<protein>
    <submittedName>
        <fullName evidence="3">Uncharacterized protein</fullName>
    </submittedName>
</protein>
<gene>
    <name evidence="3" type="primary">LOC130463993</name>
</gene>
<dbReference type="Proteomes" id="UP000813463">
    <property type="component" value="Chromosome 6"/>
</dbReference>
<sequence length="133" mass="15151">MPQKTKGVTSVGGRRGLRNSPTNNEQSECGSLSSSIGATSLISYNIFKTFHMYASTPGMRHYMLWLPQEASQAYSRHYHHLQHLLQILPSVLRRLESDMDVLNVVFLSRVLVATLRLTNIWCFICPQARIIIF</sequence>
<name>A0ABM3R0Y6_SPIOL</name>
<reference evidence="2" key="1">
    <citation type="journal article" date="2021" name="Nat. Commun.">
        <title>Genomic analyses provide insights into spinach domestication and the genetic basis of agronomic traits.</title>
        <authorList>
            <person name="Cai X."/>
            <person name="Sun X."/>
            <person name="Xu C."/>
            <person name="Sun H."/>
            <person name="Wang X."/>
            <person name="Ge C."/>
            <person name="Zhang Z."/>
            <person name="Wang Q."/>
            <person name="Fei Z."/>
            <person name="Jiao C."/>
            <person name="Wang Q."/>
        </authorList>
    </citation>
    <scope>NUCLEOTIDE SEQUENCE [LARGE SCALE GENOMIC DNA]</scope>
    <source>
        <strain evidence="2">cv. Varoflay</strain>
    </source>
</reference>
<feature type="region of interest" description="Disordered" evidence="1">
    <location>
        <begin position="1"/>
        <end position="33"/>
    </location>
</feature>
<evidence type="ECO:0000256" key="1">
    <source>
        <dbReference type="SAM" id="MobiDB-lite"/>
    </source>
</evidence>
<evidence type="ECO:0000313" key="3">
    <source>
        <dbReference type="RefSeq" id="XP_056689290.1"/>
    </source>
</evidence>
<keyword evidence="2" id="KW-1185">Reference proteome</keyword>
<accession>A0ABM3R0Y6</accession>
<organism evidence="2 3">
    <name type="scientific">Spinacia oleracea</name>
    <name type="common">Spinach</name>
    <dbReference type="NCBI Taxonomy" id="3562"/>
    <lineage>
        <taxon>Eukaryota</taxon>
        <taxon>Viridiplantae</taxon>
        <taxon>Streptophyta</taxon>
        <taxon>Embryophyta</taxon>
        <taxon>Tracheophyta</taxon>
        <taxon>Spermatophyta</taxon>
        <taxon>Magnoliopsida</taxon>
        <taxon>eudicotyledons</taxon>
        <taxon>Gunneridae</taxon>
        <taxon>Pentapetalae</taxon>
        <taxon>Caryophyllales</taxon>
        <taxon>Chenopodiaceae</taxon>
        <taxon>Chenopodioideae</taxon>
        <taxon>Anserineae</taxon>
        <taxon>Spinacia</taxon>
    </lineage>
</organism>